<dbReference type="RefSeq" id="WP_254018469.1">
    <property type="nucleotide sequence ID" value="NZ_CAKXZT010000121.1"/>
</dbReference>
<feature type="transmembrane region" description="Helical" evidence="1">
    <location>
        <begin position="12"/>
        <end position="33"/>
    </location>
</feature>
<proteinExistence type="predicted"/>
<dbReference type="EMBL" id="CAKXZT010000121">
    <property type="protein sequence ID" value="CAH2400827.1"/>
    <property type="molecule type" value="Genomic_DNA"/>
</dbReference>
<reference evidence="2 3" key="1">
    <citation type="submission" date="2022-03" db="EMBL/GenBank/DDBJ databases">
        <authorList>
            <person name="Brunel B."/>
        </authorList>
    </citation>
    <scope>NUCLEOTIDE SEQUENCE [LARGE SCALE GENOMIC DNA]</scope>
    <source>
        <strain evidence="2">STM5069sample</strain>
    </source>
</reference>
<comment type="caution">
    <text evidence="2">The sequence shown here is derived from an EMBL/GenBank/DDBJ whole genome shotgun (WGS) entry which is preliminary data.</text>
</comment>
<keyword evidence="1" id="KW-0472">Membrane</keyword>
<evidence type="ECO:0000313" key="3">
    <source>
        <dbReference type="Proteomes" id="UP001153050"/>
    </source>
</evidence>
<sequence length="54" mass="5948">MVDAFNQSRIIAANAFNLSAVTIVAILFVLITIPQARFVDRLIERDTARMRAGG</sequence>
<gene>
    <name evidence="2" type="ORF">MES5069_270066</name>
</gene>
<evidence type="ECO:0000313" key="2">
    <source>
        <dbReference type="EMBL" id="CAH2400827.1"/>
    </source>
</evidence>
<keyword evidence="3" id="KW-1185">Reference proteome</keyword>
<dbReference type="Proteomes" id="UP001153050">
    <property type="component" value="Unassembled WGS sequence"/>
</dbReference>
<keyword evidence="1" id="KW-0812">Transmembrane</keyword>
<name>A0ABM9DVW8_9HYPH</name>
<protein>
    <submittedName>
        <fullName evidence="2">Uncharacterized protein</fullName>
    </submittedName>
</protein>
<keyword evidence="1" id="KW-1133">Transmembrane helix</keyword>
<organism evidence="2 3">
    <name type="scientific">Mesorhizobium escarrei</name>
    <dbReference type="NCBI Taxonomy" id="666018"/>
    <lineage>
        <taxon>Bacteria</taxon>
        <taxon>Pseudomonadati</taxon>
        <taxon>Pseudomonadota</taxon>
        <taxon>Alphaproteobacteria</taxon>
        <taxon>Hyphomicrobiales</taxon>
        <taxon>Phyllobacteriaceae</taxon>
        <taxon>Mesorhizobium</taxon>
    </lineage>
</organism>
<evidence type="ECO:0000256" key="1">
    <source>
        <dbReference type="SAM" id="Phobius"/>
    </source>
</evidence>
<accession>A0ABM9DVW8</accession>